<dbReference type="InterPro" id="IPR000160">
    <property type="entry name" value="GGDEF_dom"/>
</dbReference>
<dbReference type="Gene3D" id="3.30.70.270">
    <property type="match status" value="1"/>
</dbReference>
<dbReference type="InterPro" id="IPR001638">
    <property type="entry name" value="Solute-binding_3/MltF_N"/>
</dbReference>
<dbReference type="SUPFAM" id="SSF53850">
    <property type="entry name" value="Periplasmic binding protein-like II"/>
    <property type="match status" value="1"/>
</dbReference>
<dbReference type="PANTHER" id="PTHR46663">
    <property type="entry name" value="DIGUANYLATE CYCLASE DGCT-RELATED"/>
    <property type="match status" value="1"/>
</dbReference>
<dbReference type="SMART" id="SM00062">
    <property type="entry name" value="PBPb"/>
    <property type="match status" value="1"/>
</dbReference>
<dbReference type="FunFam" id="3.30.70.270:FF:000001">
    <property type="entry name" value="Diguanylate cyclase domain protein"/>
    <property type="match status" value="1"/>
</dbReference>
<dbReference type="InterPro" id="IPR029787">
    <property type="entry name" value="Nucleotide_cyclase"/>
</dbReference>
<dbReference type="CDD" id="cd01949">
    <property type="entry name" value="GGDEF"/>
    <property type="match status" value="1"/>
</dbReference>
<dbReference type="EMBL" id="CP050313">
    <property type="protein sequence ID" value="QIR14479.1"/>
    <property type="molecule type" value="Genomic_DNA"/>
</dbReference>
<keyword evidence="2" id="KW-0472">Membrane</keyword>
<comment type="cofactor">
    <cofactor evidence="1">
        <name>Mg(2+)</name>
        <dbReference type="ChEBI" id="CHEBI:18420"/>
    </cofactor>
</comment>
<dbReference type="Gene3D" id="3.40.190.10">
    <property type="entry name" value="Periplasmic binding protein-like II"/>
    <property type="match status" value="2"/>
</dbReference>
<dbReference type="Pfam" id="PF00497">
    <property type="entry name" value="SBP_bac_3"/>
    <property type="match status" value="1"/>
</dbReference>
<dbReference type="Pfam" id="PF00990">
    <property type="entry name" value="GGDEF"/>
    <property type="match status" value="1"/>
</dbReference>
<feature type="domain" description="GGDEF" evidence="3">
    <location>
        <begin position="397"/>
        <end position="529"/>
    </location>
</feature>
<keyword evidence="2" id="KW-1133">Transmembrane helix</keyword>
<evidence type="ECO:0000259" key="3">
    <source>
        <dbReference type="PROSITE" id="PS50887"/>
    </source>
</evidence>
<proteinExistence type="predicted"/>
<dbReference type="AlphaFoldDB" id="A0A6G9QKT7"/>
<dbReference type="Proteomes" id="UP000502608">
    <property type="component" value="Chromosome"/>
</dbReference>
<gene>
    <name evidence="4" type="ORF">HBH39_08265</name>
</gene>
<organism evidence="4 5">
    <name type="scientific">Shewanella aestuarii</name>
    <dbReference type="NCBI Taxonomy" id="1028752"/>
    <lineage>
        <taxon>Bacteria</taxon>
        <taxon>Pseudomonadati</taxon>
        <taxon>Pseudomonadota</taxon>
        <taxon>Gammaproteobacteria</taxon>
        <taxon>Alteromonadales</taxon>
        <taxon>Shewanellaceae</taxon>
        <taxon>Shewanella</taxon>
    </lineage>
</organism>
<accession>A0A6G9QKT7</accession>
<dbReference type="SUPFAM" id="SSF55073">
    <property type="entry name" value="Nucleotide cyclase"/>
    <property type="match status" value="1"/>
</dbReference>
<feature type="transmembrane region" description="Helical" evidence="2">
    <location>
        <begin position="324"/>
        <end position="346"/>
    </location>
</feature>
<evidence type="ECO:0000313" key="5">
    <source>
        <dbReference type="Proteomes" id="UP000502608"/>
    </source>
</evidence>
<protein>
    <submittedName>
        <fullName evidence="4">Diguanylate cyclase</fullName>
    </submittedName>
</protein>
<dbReference type="PANTHER" id="PTHR46663:SF2">
    <property type="entry name" value="GGDEF DOMAIN-CONTAINING PROTEIN"/>
    <property type="match status" value="1"/>
</dbReference>
<reference evidence="4 5" key="1">
    <citation type="submission" date="2020-03" db="EMBL/GenBank/DDBJ databases">
        <title>Complete genome sequence of Shewanella sp.</title>
        <authorList>
            <person name="Kim Y.-S."/>
            <person name="Kim S.-J."/>
            <person name="Jung H.-K."/>
            <person name="Kim K.-H."/>
        </authorList>
    </citation>
    <scope>NUCLEOTIDE SEQUENCE [LARGE SCALE GENOMIC DNA]</scope>
    <source>
        <strain evidence="4 5">PN3F2</strain>
    </source>
</reference>
<dbReference type="PROSITE" id="PS50887">
    <property type="entry name" value="GGDEF"/>
    <property type="match status" value="1"/>
</dbReference>
<dbReference type="SMART" id="SM00267">
    <property type="entry name" value="GGDEF"/>
    <property type="match status" value="1"/>
</dbReference>
<name>A0A6G9QKT7_9GAMM</name>
<dbReference type="NCBIfam" id="TIGR00254">
    <property type="entry name" value="GGDEF"/>
    <property type="match status" value="1"/>
</dbReference>
<evidence type="ECO:0000256" key="1">
    <source>
        <dbReference type="ARBA" id="ARBA00001946"/>
    </source>
</evidence>
<dbReference type="RefSeq" id="WP_167677277.1">
    <property type="nucleotide sequence ID" value="NZ_CP050313.1"/>
</dbReference>
<dbReference type="GO" id="GO:0003824">
    <property type="term" value="F:catalytic activity"/>
    <property type="evidence" value="ECO:0007669"/>
    <property type="project" value="UniProtKB-ARBA"/>
</dbReference>
<evidence type="ECO:0000256" key="2">
    <source>
        <dbReference type="SAM" id="Phobius"/>
    </source>
</evidence>
<dbReference type="InterPro" id="IPR052163">
    <property type="entry name" value="DGC-Regulatory_Protein"/>
</dbReference>
<dbReference type="CDD" id="cd01007">
    <property type="entry name" value="PBP2_BvgS_HisK_like"/>
    <property type="match status" value="1"/>
</dbReference>
<keyword evidence="5" id="KW-1185">Reference proteome</keyword>
<sequence length="529" mass="59932">MTSHYLLNNKLWTEFKQHSDIEFSAKIYALTRHDDSGLTERIQAGFKLISPEEHLQIERKWLINPEDRFFTEQDKLINLTNQDKTYLSKLGALKMGYLNNWPPMEFQGKNGEFLGVNADIKNLLVNHLGLSIIPVAFDTFDEMMHQLKSGEIQLVASLAQHAERGDSVSVSDVYWPSPWAIASDLSQPAILNISQLNNKKISVIKGYQLVSQLRQQFPNVTLILVEDTQTGLDSVVNGQADMFIEKVTALADQLKDGQFPSLKLSLIADLADQHSRIGVFNDLSELLPLINRVLQTIDKEKQQQLYQKWIEVDVSTKNNFYQRWMNWLILGMVLVCLVTITVFAANRRLNIEIKCREDAEHQLIYLANHDNVTGLANRTSLDKQLATAIEKHQATKSKFALLFIDLDGFKIVNDQHGHHIGDALLIKVSQLLNDSILTKDTIARFGGDEFVVLLSHIDSVEVAKRIAEVILDKLESVTRIDDKFVQISASIGIAVYPQDGVSPHDLIKHADHLMYQAKRIGGHQYKSSF</sequence>
<evidence type="ECO:0000313" key="4">
    <source>
        <dbReference type="EMBL" id="QIR14479.1"/>
    </source>
</evidence>
<dbReference type="KEGG" id="saes:HBH39_08265"/>
<keyword evidence="2" id="KW-0812">Transmembrane</keyword>
<dbReference type="InterPro" id="IPR043128">
    <property type="entry name" value="Rev_trsase/Diguanyl_cyclase"/>
</dbReference>